<organism evidence="4 5">
    <name type="scientific">Streptomyces caledonius</name>
    <dbReference type="NCBI Taxonomy" id="3134107"/>
    <lineage>
        <taxon>Bacteria</taxon>
        <taxon>Bacillati</taxon>
        <taxon>Actinomycetota</taxon>
        <taxon>Actinomycetes</taxon>
        <taxon>Kitasatosporales</taxon>
        <taxon>Streptomycetaceae</taxon>
        <taxon>Streptomyces</taxon>
    </lineage>
</organism>
<dbReference type="EMBL" id="JBBKAM010000002">
    <property type="protein sequence ID" value="MEJ8642189.1"/>
    <property type="molecule type" value="Genomic_DNA"/>
</dbReference>
<keyword evidence="5" id="KW-1185">Reference proteome</keyword>
<dbReference type="SUPFAM" id="SSF48498">
    <property type="entry name" value="Tetracyclin repressor-like, C-terminal domain"/>
    <property type="match status" value="1"/>
</dbReference>
<evidence type="ECO:0000256" key="2">
    <source>
        <dbReference type="ARBA" id="ARBA00023163"/>
    </source>
</evidence>
<evidence type="ECO:0000313" key="5">
    <source>
        <dbReference type="Proteomes" id="UP001382904"/>
    </source>
</evidence>
<gene>
    <name evidence="4" type="ORF">WKI68_13380</name>
</gene>
<dbReference type="InterPro" id="IPR011075">
    <property type="entry name" value="TetR_C"/>
</dbReference>
<keyword evidence="2" id="KW-0804">Transcription</keyword>
<accession>A0ABU8U4C4</accession>
<comment type="caution">
    <text evidence="4">The sequence shown here is derived from an EMBL/GenBank/DDBJ whole genome shotgun (WGS) entry which is preliminary data.</text>
</comment>
<protein>
    <submittedName>
        <fullName evidence="4">TetR-like C-terminal domain-containing protein</fullName>
    </submittedName>
</protein>
<dbReference type="Pfam" id="PF16859">
    <property type="entry name" value="TetR_C_11"/>
    <property type="match status" value="1"/>
</dbReference>
<feature type="domain" description="Tetracyclin repressor-like C-terminal" evidence="3">
    <location>
        <begin position="53"/>
        <end position="149"/>
    </location>
</feature>
<name>A0ABU8U4C4_9ACTN</name>
<dbReference type="Gene3D" id="1.10.357.10">
    <property type="entry name" value="Tetracycline Repressor, domain 2"/>
    <property type="match status" value="1"/>
</dbReference>
<dbReference type="Proteomes" id="UP001382904">
    <property type="component" value="Unassembled WGS sequence"/>
</dbReference>
<dbReference type="InterPro" id="IPR036271">
    <property type="entry name" value="Tet_transcr_reg_TetR-rel_C_sf"/>
</dbReference>
<evidence type="ECO:0000259" key="3">
    <source>
        <dbReference type="Pfam" id="PF16859"/>
    </source>
</evidence>
<evidence type="ECO:0000256" key="1">
    <source>
        <dbReference type="ARBA" id="ARBA00023015"/>
    </source>
</evidence>
<reference evidence="4 5" key="1">
    <citation type="submission" date="2024-03" db="EMBL/GenBank/DDBJ databases">
        <title>Novel Streptomyces species of biotechnological and ecological value are a feature of Machair soil.</title>
        <authorList>
            <person name="Prole J.R."/>
            <person name="Goodfellow M."/>
            <person name="Allenby N."/>
            <person name="Ward A.C."/>
        </authorList>
    </citation>
    <scope>NUCLEOTIDE SEQUENCE [LARGE SCALE GENOMIC DNA]</scope>
    <source>
        <strain evidence="4 5">MS1.HAVA.3</strain>
    </source>
</reference>
<sequence length="153" mass="16559">MEQPSTVGRNALTMEGVAAGAHTGKAALCQRRPWKADLVADAPRTGLPQIGEIPDAGSIREGLHLPWVRTHGAMHSHAGKALRSMLHECDHARAERFRAVIWSGLHGPARHLIRKLVLRGIERGDVRSDANSPFVVDAIPAMLMSRAKVCGSE</sequence>
<keyword evidence="1" id="KW-0805">Transcription regulation</keyword>
<evidence type="ECO:0000313" key="4">
    <source>
        <dbReference type="EMBL" id="MEJ8642189.1"/>
    </source>
</evidence>
<proteinExistence type="predicted"/>